<dbReference type="Gramene" id="TVU21584">
    <property type="protein sequence ID" value="TVU21584"/>
    <property type="gene ID" value="EJB05_31232"/>
</dbReference>
<feature type="domain" description="C3H1-type" evidence="8">
    <location>
        <begin position="75"/>
        <end position="103"/>
    </location>
</feature>
<dbReference type="GO" id="GO:0051252">
    <property type="term" value="P:regulation of RNA metabolic process"/>
    <property type="evidence" value="ECO:0007669"/>
    <property type="project" value="UniProtKB-ARBA"/>
</dbReference>
<dbReference type="PANTHER" id="PTHR12547">
    <property type="entry name" value="CCCH ZINC FINGER/TIS11-RELATED"/>
    <property type="match status" value="1"/>
</dbReference>
<dbReference type="FunFam" id="4.10.1000.10:FF:000003">
    <property type="entry name" value="Zinc finger CCCH domain-containing protein"/>
    <property type="match status" value="1"/>
</dbReference>
<evidence type="ECO:0000256" key="3">
    <source>
        <dbReference type="ARBA" id="ARBA00022771"/>
    </source>
</evidence>
<evidence type="ECO:0000313" key="10">
    <source>
        <dbReference type="Proteomes" id="UP000324897"/>
    </source>
</evidence>
<comment type="caution">
    <text evidence="9">The sequence shown here is derived from an EMBL/GenBank/DDBJ whole genome shotgun (WGS) entry which is preliminary data.</text>
</comment>
<feature type="zinc finger region" description="C3H1-type" evidence="6">
    <location>
        <begin position="134"/>
        <end position="162"/>
    </location>
</feature>
<dbReference type="PROSITE" id="PS50103">
    <property type="entry name" value="ZF_C3H1"/>
    <property type="match status" value="2"/>
</dbReference>
<dbReference type="Proteomes" id="UP000324897">
    <property type="component" value="Unassembled WGS sequence"/>
</dbReference>
<evidence type="ECO:0000256" key="5">
    <source>
        <dbReference type="ARBA" id="ARBA00023125"/>
    </source>
</evidence>
<dbReference type="EMBL" id="RWGY01000026">
    <property type="protein sequence ID" value="TVU21584.1"/>
    <property type="molecule type" value="Genomic_DNA"/>
</dbReference>
<feature type="zinc finger region" description="C3H1-type" evidence="6">
    <location>
        <begin position="75"/>
        <end position="103"/>
    </location>
</feature>
<name>A0A5J9UDL9_9POAL</name>
<dbReference type="Gene3D" id="4.10.1000.10">
    <property type="entry name" value="Zinc finger, CCCH-type"/>
    <property type="match status" value="2"/>
</dbReference>
<dbReference type="GO" id="GO:0003729">
    <property type="term" value="F:mRNA binding"/>
    <property type="evidence" value="ECO:0007669"/>
    <property type="project" value="InterPro"/>
</dbReference>
<dbReference type="InterPro" id="IPR036855">
    <property type="entry name" value="Znf_CCCH_sf"/>
</dbReference>
<dbReference type="GO" id="GO:0003677">
    <property type="term" value="F:DNA binding"/>
    <property type="evidence" value="ECO:0007669"/>
    <property type="project" value="UniProtKB-KW"/>
</dbReference>
<organism evidence="9 10">
    <name type="scientific">Eragrostis curvula</name>
    <name type="common">weeping love grass</name>
    <dbReference type="NCBI Taxonomy" id="38414"/>
    <lineage>
        <taxon>Eukaryota</taxon>
        <taxon>Viridiplantae</taxon>
        <taxon>Streptophyta</taxon>
        <taxon>Embryophyta</taxon>
        <taxon>Tracheophyta</taxon>
        <taxon>Spermatophyta</taxon>
        <taxon>Magnoliopsida</taxon>
        <taxon>Liliopsida</taxon>
        <taxon>Poales</taxon>
        <taxon>Poaceae</taxon>
        <taxon>PACMAD clade</taxon>
        <taxon>Chloridoideae</taxon>
        <taxon>Eragrostideae</taxon>
        <taxon>Eragrostidinae</taxon>
        <taxon>Eragrostis</taxon>
    </lineage>
</organism>
<feature type="region of interest" description="Disordered" evidence="7">
    <location>
        <begin position="196"/>
        <end position="217"/>
    </location>
</feature>
<keyword evidence="4 6" id="KW-0862">Zinc</keyword>
<reference evidence="9 10" key="1">
    <citation type="journal article" date="2019" name="Sci. Rep.">
        <title>A high-quality genome of Eragrostis curvula grass provides insights into Poaceae evolution and supports new strategies to enhance forage quality.</title>
        <authorList>
            <person name="Carballo J."/>
            <person name="Santos B.A.C.M."/>
            <person name="Zappacosta D."/>
            <person name="Garbus I."/>
            <person name="Selva J.P."/>
            <person name="Gallo C.A."/>
            <person name="Diaz A."/>
            <person name="Albertini E."/>
            <person name="Caccamo M."/>
            <person name="Echenique V."/>
        </authorList>
    </citation>
    <scope>NUCLEOTIDE SEQUENCE [LARGE SCALE GENOMIC DNA]</scope>
    <source>
        <strain evidence="10">cv. Victoria</strain>
        <tissue evidence="9">Leaf</tissue>
    </source>
</reference>
<evidence type="ECO:0000259" key="8">
    <source>
        <dbReference type="PROSITE" id="PS50103"/>
    </source>
</evidence>
<keyword evidence="2" id="KW-0677">Repeat</keyword>
<evidence type="ECO:0000256" key="7">
    <source>
        <dbReference type="SAM" id="MobiDB-lite"/>
    </source>
</evidence>
<dbReference type="GO" id="GO:0010468">
    <property type="term" value="P:regulation of gene expression"/>
    <property type="evidence" value="ECO:0007669"/>
    <property type="project" value="UniProtKB-ARBA"/>
</dbReference>
<feature type="non-terminal residue" evidence="9">
    <location>
        <position position="1"/>
    </location>
</feature>
<sequence length="238" mass="25767">MERRGNAAAAAGNSNAGRWEASADGVIVLPAGSAAPARPRQPSPPPQHHREKLQETRVTGGLADFVFPEPPEKVFYKTKLCDKFMSGGRCLYLEECTFAHGHAELRPPVPLPPGARRSRLIVPHADADNKVHHYNAGKVCFEFRDTGRCSYGEKCNFAHSQAVVQPGAEIRYQPPELPRRSATTPPACVFTVGGSGGGGFAPPGPGEDEQMGKRKPNRLELLSRKKMSGIYGDWPEGC</sequence>
<keyword evidence="3 6" id="KW-0863">Zinc-finger</keyword>
<keyword evidence="5" id="KW-0238">DNA-binding</keyword>
<dbReference type="AlphaFoldDB" id="A0A5J9UDL9"/>
<evidence type="ECO:0000256" key="2">
    <source>
        <dbReference type="ARBA" id="ARBA00022737"/>
    </source>
</evidence>
<dbReference type="InterPro" id="IPR000571">
    <property type="entry name" value="Znf_CCCH"/>
</dbReference>
<evidence type="ECO:0000256" key="6">
    <source>
        <dbReference type="PROSITE-ProRule" id="PRU00723"/>
    </source>
</evidence>
<keyword evidence="1 6" id="KW-0479">Metal-binding</keyword>
<gene>
    <name evidence="9" type="ORF">EJB05_31232</name>
</gene>
<accession>A0A5J9UDL9</accession>
<protein>
    <recommendedName>
        <fullName evidence="8">C3H1-type domain-containing protein</fullName>
    </recommendedName>
</protein>
<keyword evidence="10" id="KW-1185">Reference proteome</keyword>
<dbReference type="OrthoDB" id="410307at2759"/>
<dbReference type="GO" id="GO:0008270">
    <property type="term" value="F:zinc ion binding"/>
    <property type="evidence" value="ECO:0007669"/>
    <property type="project" value="UniProtKB-KW"/>
</dbReference>
<evidence type="ECO:0000256" key="1">
    <source>
        <dbReference type="ARBA" id="ARBA00022723"/>
    </source>
</evidence>
<dbReference type="PANTHER" id="PTHR12547:SF167">
    <property type="entry name" value="ZINC FINGER CCCH DOMAIN-CONTAINING PROTEIN 1"/>
    <property type="match status" value="1"/>
</dbReference>
<evidence type="ECO:0000313" key="9">
    <source>
        <dbReference type="EMBL" id="TVU21584.1"/>
    </source>
</evidence>
<dbReference type="InterPro" id="IPR045877">
    <property type="entry name" value="ZFP36-like"/>
</dbReference>
<evidence type="ECO:0000256" key="4">
    <source>
        <dbReference type="ARBA" id="ARBA00022833"/>
    </source>
</evidence>
<proteinExistence type="predicted"/>
<dbReference type="SMART" id="SM00356">
    <property type="entry name" value="ZnF_C3H1"/>
    <property type="match status" value="2"/>
</dbReference>
<dbReference type="Pfam" id="PF00642">
    <property type="entry name" value="zf-CCCH"/>
    <property type="match status" value="1"/>
</dbReference>
<feature type="domain" description="C3H1-type" evidence="8">
    <location>
        <begin position="134"/>
        <end position="162"/>
    </location>
</feature>
<dbReference type="SUPFAM" id="SSF90229">
    <property type="entry name" value="CCCH zinc finger"/>
    <property type="match status" value="2"/>
</dbReference>